<proteinExistence type="predicted"/>
<gene>
    <name evidence="1" type="ORF">KLPPOU148_054</name>
</gene>
<dbReference type="EMBL" id="MN689778">
    <property type="protein sequence ID" value="QGZ13403.1"/>
    <property type="molecule type" value="Genomic_DNA"/>
</dbReference>
<keyword evidence="2" id="KW-1185">Reference proteome</keyword>
<protein>
    <submittedName>
        <fullName evidence="1">Uncharacterized protein</fullName>
    </submittedName>
</protein>
<name>A0A6B9J0S3_9CAUD</name>
<reference evidence="1 2" key="1">
    <citation type="submission" date="2019-11" db="EMBL/GenBank/DDBJ databases">
        <title>Complete Genome Sequence of the Klebsiella phage vB_KpnS_POU148.</title>
        <authorList>
            <person name="Pourcel C."/>
            <person name="Essoh C."/>
        </authorList>
    </citation>
    <scope>NUCLEOTIDE SEQUENCE [LARGE SCALE GENOMIC DNA]</scope>
</reference>
<evidence type="ECO:0000313" key="1">
    <source>
        <dbReference type="EMBL" id="QGZ13403.1"/>
    </source>
</evidence>
<dbReference type="Proteomes" id="UP000432177">
    <property type="component" value="Segment"/>
</dbReference>
<sequence>MVYTVSIRADRVATDKHVTRHVSARTYYRGTMEIKEMALIKTGTQTARLVTINCEDSSYDIIPGGKDSEFVEVPDELLDLPFVDALIEDGTLVAKRGQLSKVGESIDDLRAEAESLGVAVDKRWKVGRLKLEIESARQ</sequence>
<accession>A0A6B9J0S3</accession>
<evidence type="ECO:0000313" key="2">
    <source>
        <dbReference type="Proteomes" id="UP000432177"/>
    </source>
</evidence>
<organism evidence="1 2">
    <name type="scientific">Klebsiella phage vB_KpnM_15-38_KLPPOU148</name>
    <dbReference type="NCBI Taxonomy" id="2686208"/>
    <lineage>
        <taxon>Viruses</taxon>
        <taxon>Duplodnaviria</taxon>
        <taxon>Heunggongvirae</taxon>
        <taxon>Uroviricota</taxon>
        <taxon>Caudoviricetes</taxon>
        <taxon>Jameshumphriesvirinae</taxon>
        <taxon>Parissaclayvirus</taxon>
        <taxon>Parissaclayvirus POU148</taxon>
    </lineage>
</organism>